<evidence type="ECO:0000259" key="7">
    <source>
        <dbReference type="Pfam" id="PF20636"/>
    </source>
</evidence>
<feature type="compositionally biased region" description="Polar residues" evidence="6">
    <location>
        <begin position="110"/>
        <end position="126"/>
    </location>
</feature>
<dbReference type="InterPro" id="IPR049481">
    <property type="entry name" value="SMN_G2-BD"/>
</dbReference>
<sequence>IWVAAMGKSKRAKDLTHEEIWDDSALVRSWDDAVEEYQLYHSIQAKGENVEDVLKQAEEECLPHEDPSLAAVEDNADDVSMEAETEDGAGAGSISQVCKYNQMRMEPTDKTQALPSVPQAQQQSVETAPTPAAAQGPTGAMPMPEAILSQVQDENLKRLMMSWYYAGYYTGLYEGQQQANQGKS</sequence>
<protein>
    <recommendedName>
        <fullName evidence="7">Survival Motor Neuron Gemin2-binding domain-containing protein</fullName>
    </recommendedName>
</protein>
<evidence type="ECO:0000256" key="3">
    <source>
        <dbReference type="ARBA" id="ARBA00022664"/>
    </source>
</evidence>
<feature type="region of interest" description="Disordered" evidence="6">
    <location>
        <begin position="110"/>
        <end position="141"/>
    </location>
</feature>
<dbReference type="CDD" id="cd22852">
    <property type="entry name" value="SMN_C"/>
    <property type="match status" value="1"/>
</dbReference>
<dbReference type="InterPro" id="IPR040424">
    <property type="entry name" value="Smn1"/>
</dbReference>
<organism evidence="8 9">
    <name type="scientific">Penicillium atrosanguineum</name>
    <dbReference type="NCBI Taxonomy" id="1132637"/>
    <lineage>
        <taxon>Eukaryota</taxon>
        <taxon>Fungi</taxon>
        <taxon>Dikarya</taxon>
        <taxon>Ascomycota</taxon>
        <taxon>Pezizomycotina</taxon>
        <taxon>Eurotiomycetes</taxon>
        <taxon>Eurotiomycetidae</taxon>
        <taxon>Eurotiales</taxon>
        <taxon>Aspergillaceae</taxon>
        <taxon>Penicillium</taxon>
    </lineage>
</organism>
<comment type="similarity">
    <text evidence="2">Belongs to the SMN family.</text>
</comment>
<keyword evidence="3" id="KW-0507">mRNA processing</keyword>
<keyword evidence="5" id="KW-0539">Nucleus</keyword>
<evidence type="ECO:0000313" key="8">
    <source>
        <dbReference type="EMBL" id="KAJ5324160.1"/>
    </source>
</evidence>
<evidence type="ECO:0000256" key="2">
    <source>
        <dbReference type="ARBA" id="ARBA00005371"/>
    </source>
</evidence>
<evidence type="ECO:0000256" key="4">
    <source>
        <dbReference type="ARBA" id="ARBA00023187"/>
    </source>
</evidence>
<dbReference type="CDD" id="cd22851">
    <property type="entry name" value="SMN_N"/>
    <property type="match status" value="1"/>
</dbReference>
<feature type="non-terminal residue" evidence="8">
    <location>
        <position position="1"/>
    </location>
</feature>
<dbReference type="AlphaFoldDB" id="A0A9W9HIL9"/>
<evidence type="ECO:0000256" key="1">
    <source>
        <dbReference type="ARBA" id="ARBA00004123"/>
    </source>
</evidence>
<dbReference type="GO" id="GO:0008380">
    <property type="term" value="P:RNA splicing"/>
    <property type="evidence" value="ECO:0007669"/>
    <property type="project" value="UniProtKB-KW"/>
</dbReference>
<dbReference type="PANTHER" id="PTHR39267">
    <property type="entry name" value="SURVIVAL MOTOR NEURON-LIKE PROTEIN 1"/>
    <property type="match status" value="1"/>
</dbReference>
<dbReference type="PANTHER" id="PTHR39267:SF1">
    <property type="entry name" value="SURVIVAL MOTOR NEURON PROTEIN"/>
    <property type="match status" value="1"/>
</dbReference>
<dbReference type="GO" id="GO:0006397">
    <property type="term" value="P:mRNA processing"/>
    <property type="evidence" value="ECO:0007669"/>
    <property type="project" value="UniProtKB-KW"/>
</dbReference>
<feature type="compositionally biased region" description="Low complexity" evidence="6">
    <location>
        <begin position="127"/>
        <end position="141"/>
    </location>
</feature>
<comment type="subcellular location">
    <subcellularLocation>
        <location evidence="1">Nucleus</location>
    </subcellularLocation>
</comment>
<evidence type="ECO:0000256" key="5">
    <source>
        <dbReference type="ARBA" id="ARBA00023242"/>
    </source>
</evidence>
<dbReference type="Proteomes" id="UP001147746">
    <property type="component" value="Unassembled WGS sequence"/>
</dbReference>
<comment type="caution">
    <text evidence="8">The sequence shown here is derived from an EMBL/GenBank/DDBJ whole genome shotgun (WGS) entry which is preliminary data.</text>
</comment>
<proteinExistence type="inferred from homology"/>
<dbReference type="Pfam" id="PF20635">
    <property type="entry name" value="SMN_YG-box"/>
    <property type="match status" value="1"/>
</dbReference>
<dbReference type="GO" id="GO:0005634">
    <property type="term" value="C:nucleus"/>
    <property type="evidence" value="ECO:0007669"/>
    <property type="project" value="UniProtKB-SubCell"/>
</dbReference>
<reference evidence="8" key="2">
    <citation type="journal article" date="2023" name="IMA Fungus">
        <title>Comparative genomic study of the Penicillium genus elucidates a diverse pangenome and 15 lateral gene transfer events.</title>
        <authorList>
            <person name="Petersen C."/>
            <person name="Sorensen T."/>
            <person name="Nielsen M.R."/>
            <person name="Sondergaard T.E."/>
            <person name="Sorensen J.L."/>
            <person name="Fitzpatrick D.A."/>
            <person name="Frisvad J.C."/>
            <person name="Nielsen K.L."/>
        </authorList>
    </citation>
    <scope>NUCLEOTIDE SEQUENCE</scope>
    <source>
        <strain evidence="8">IBT 21472</strain>
    </source>
</reference>
<feature type="domain" description="Survival Motor Neuron Gemin2-binding" evidence="7">
    <location>
        <begin position="18"/>
        <end position="38"/>
    </location>
</feature>
<reference evidence="8" key="1">
    <citation type="submission" date="2022-12" db="EMBL/GenBank/DDBJ databases">
        <authorList>
            <person name="Petersen C."/>
        </authorList>
    </citation>
    <scope>NUCLEOTIDE SEQUENCE</scope>
    <source>
        <strain evidence="8">IBT 21472</strain>
    </source>
</reference>
<keyword evidence="4" id="KW-0508">mRNA splicing</keyword>
<name>A0A9W9HIL9_9EURO</name>
<evidence type="ECO:0000313" key="9">
    <source>
        <dbReference type="Proteomes" id="UP001147746"/>
    </source>
</evidence>
<dbReference type="InterPro" id="IPR047313">
    <property type="entry name" value="SMN_C"/>
</dbReference>
<dbReference type="OrthoDB" id="197400at2759"/>
<gene>
    <name evidence="8" type="ORF">N7476_002760</name>
</gene>
<dbReference type="Pfam" id="PF20636">
    <property type="entry name" value="SMN_G2-BD"/>
    <property type="match status" value="1"/>
</dbReference>
<dbReference type="EMBL" id="JAPZBO010000002">
    <property type="protein sequence ID" value="KAJ5324160.1"/>
    <property type="molecule type" value="Genomic_DNA"/>
</dbReference>
<accession>A0A9W9HIL9</accession>
<keyword evidence="9" id="KW-1185">Reference proteome</keyword>
<evidence type="ECO:0000256" key="6">
    <source>
        <dbReference type="SAM" id="MobiDB-lite"/>
    </source>
</evidence>